<feature type="transmembrane region" description="Helical" evidence="2">
    <location>
        <begin position="772"/>
        <end position="792"/>
    </location>
</feature>
<keyword evidence="2" id="KW-0472">Membrane</keyword>
<protein>
    <submittedName>
        <fullName evidence="3">Uncharacterized protein</fullName>
    </submittedName>
</protein>
<name>A0AAW1MNA9_POPJA</name>
<evidence type="ECO:0000256" key="1">
    <source>
        <dbReference type="SAM" id="MobiDB-lite"/>
    </source>
</evidence>
<comment type="caution">
    <text evidence="3">The sequence shown here is derived from an EMBL/GenBank/DDBJ whole genome shotgun (WGS) entry which is preliminary data.</text>
</comment>
<organism evidence="3 4">
    <name type="scientific">Popillia japonica</name>
    <name type="common">Japanese beetle</name>
    <dbReference type="NCBI Taxonomy" id="7064"/>
    <lineage>
        <taxon>Eukaryota</taxon>
        <taxon>Metazoa</taxon>
        <taxon>Ecdysozoa</taxon>
        <taxon>Arthropoda</taxon>
        <taxon>Hexapoda</taxon>
        <taxon>Insecta</taxon>
        <taxon>Pterygota</taxon>
        <taxon>Neoptera</taxon>
        <taxon>Endopterygota</taxon>
        <taxon>Coleoptera</taxon>
        <taxon>Polyphaga</taxon>
        <taxon>Scarabaeiformia</taxon>
        <taxon>Scarabaeidae</taxon>
        <taxon>Rutelinae</taxon>
        <taxon>Popillia</taxon>
    </lineage>
</organism>
<reference evidence="3 4" key="1">
    <citation type="journal article" date="2024" name="BMC Genomics">
        <title>De novo assembly and annotation of Popillia japonica's genome with initial clues to its potential as an invasive pest.</title>
        <authorList>
            <person name="Cucini C."/>
            <person name="Boschi S."/>
            <person name="Funari R."/>
            <person name="Cardaioli E."/>
            <person name="Iannotti N."/>
            <person name="Marturano G."/>
            <person name="Paoli F."/>
            <person name="Bruttini M."/>
            <person name="Carapelli A."/>
            <person name="Frati F."/>
            <person name="Nardi F."/>
        </authorList>
    </citation>
    <scope>NUCLEOTIDE SEQUENCE [LARGE SCALE GENOMIC DNA]</scope>
    <source>
        <strain evidence="3">DMR45628</strain>
    </source>
</reference>
<feature type="compositionally biased region" description="Polar residues" evidence="1">
    <location>
        <begin position="11"/>
        <end position="27"/>
    </location>
</feature>
<sequence>MSMQCGDETKPNNVTSRRSEPLNQRQLWKTKYKPTPAENLVTKVLGKNHARKKFEVVPPNERSSDKDMVIEVSPMELNKNASSTRNKLKEVKNIMETHKTLLGQNLDDIIDTLEFKIVDALANPKNQHTDAFNEIEFEIKSILNTINELKEINKENIRKSGNKYKSKTSSTLADSSDQVISIDESSKDDIEKNPPIRVETPEAVKRTPAVEASKEKELDETYCSLGNDIQKVIEGLDAIMSLDDAGDKAAQKVIEGLDAIMSLDNEGDKTAQKVIEEKPATPADNEVETESAPSECEQAITSFCEQVDEVMKSIRNIEDLNASTDNLEVDVEEKKSDEYLTPFMRAVKDYRRDAAQNFIDFLDKLTMISQDTVAFHIYPNIPFYRATLQRNSQVLEIAETYNQAVQYEVLSSDKGVGVTIIEDILVEQESNKSAVVEDSNDKSIGVDDRPLTEKDFMGDINEEYDSVDNKDYILCTNQWMQTDEDGLVIPTVELNNEIVQTIEVQPQEYKSTLNQHYKNNQMNRIKTTILISDKKTQAPSEDEHYFSETCSKDVQVTENFAEMTTYITVGNQVDYTTVEVISAECQVVSRTDMGTPDDAIYDVSSDKELSLKLSSVDDMEKYANSRLESCLGVNSSDMTIDEYPRNIYTETFVTRERYEQISEALMCNKRNSYPITKIRQNQSDIISLFENHKSVSHDFLEEGFGNSPDDSYDSMLARYPSSENAISSEPSIETAVERTITPKTAAKITEIKPPLQKLVINKDDYDKRHKHVLHSVYGLVFTLMFLGINLNYSCCN</sequence>
<dbReference type="Proteomes" id="UP001458880">
    <property type="component" value="Unassembled WGS sequence"/>
</dbReference>
<keyword evidence="2" id="KW-0812">Transmembrane</keyword>
<evidence type="ECO:0000313" key="4">
    <source>
        <dbReference type="Proteomes" id="UP001458880"/>
    </source>
</evidence>
<accession>A0AAW1MNA9</accession>
<dbReference type="AlphaFoldDB" id="A0AAW1MNA9"/>
<evidence type="ECO:0000313" key="3">
    <source>
        <dbReference type="EMBL" id="KAK9746702.1"/>
    </source>
</evidence>
<gene>
    <name evidence="3" type="ORF">QE152_g5925</name>
</gene>
<evidence type="ECO:0000256" key="2">
    <source>
        <dbReference type="SAM" id="Phobius"/>
    </source>
</evidence>
<keyword evidence="2" id="KW-1133">Transmembrane helix</keyword>
<dbReference type="EMBL" id="JASPKY010000038">
    <property type="protein sequence ID" value="KAK9746702.1"/>
    <property type="molecule type" value="Genomic_DNA"/>
</dbReference>
<feature type="region of interest" description="Disordered" evidence="1">
    <location>
        <begin position="1"/>
        <end position="33"/>
    </location>
</feature>
<proteinExistence type="predicted"/>
<keyword evidence="4" id="KW-1185">Reference proteome</keyword>